<dbReference type="PROSITE" id="PS51133">
    <property type="entry name" value="ZF_TFIIS_2"/>
    <property type="match status" value="1"/>
</dbReference>
<dbReference type="GO" id="GO:0003676">
    <property type="term" value="F:nucleic acid binding"/>
    <property type="evidence" value="ECO:0007669"/>
    <property type="project" value="InterPro"/>
</dbReference>
<evidence type="ECO:0000256" key="5">
    <source>
        <dbReference type="ARBA" id="ARBA00022833"/>
    </source>
</evidence>
<evidence type="ECO:0000313" key="13">
    <source>
        <dbReference type="Proteomes" id="UP001054252"/>
    </source>
</evidence>
<evidence type="ECO:0000256" key="3">
    <source>
        <dbReference type="ARBA" id="ARBA00022723"/>
    </source>
</evidence>
<evidence type="ECO:0000256" key="10">
    <source>
        <dbReference type="RuleBase" id="RU003474"/>
    </source>
</evidence>
<protein>
    <recommendedName>
        <fullName evidence="7">DNA-directed RNA polymerase subunit</fullName>
    </recommendedName>
</protein>
<dbReference type="InterPro" id="IPR034014">
    <property type="entry name" value="Zn_ribbon_RPC11_C"/>
</dbReference>
<evidence type="ECO:0000256" key="8">
    <source>
        <dbReference type="PIRSR" id="PIRSR005586-1"/>
    </source>
</evidence>
<feature type="binding site" evidence="8">
    <location>
        <position position="100"/>
    </location>
    <ligand>
        <name>Zn(2+)</name>
        <dbReference type="ChEBI" id="CHEBI:29105"/>
        <label>2</label>
    </ligand>
</feature>
<dbReference type="PANTHER" id="PTHR11239:SF12">
    <property type="entry name" value="DNA-DIRECTED RNA POLYMERASE III SUBUNIT RPC10"/>
    <property type="match status" value="1"/>
</dbReference>
<dbReference type="GO" id="GO:0006386">
    <property type="term" value="P:termination of RNA polymerase III transcription"/>
    <property type="evidence" value="ECO:0007669"/>
    <property type="project" value="TreeGrafter"/>
</dbReference>
<comment type="function">
    <text evidence="7">DNA-dependent RNA polymerase catalyzes the transcription of DNA into RNA using the four ribonucleoside triphosphates as substrates.</text>
</comment>
<keyword evidence="13" id="KW-1185">Reference proteome</keyword>
<dbReference type="PIRSF" id="PIRSF005586">
    <property type="entry name" value="RNApol_RpoM"/>
    <property type="match status" value="1"/>
</dbReference>
<dbReference type="SUPFAM" id="SSF57783">
    <property type="entry name" value="Zinc beta-ribbon"/>
    <property type="match status" value="1"/>
</dbReference>
<dbReference type="Gene3D" id="2.20.25.10">
    <property type="match status" value="1"/>
</dbReference>
<dbReference type="AlphaFoldDB" id="A0AAV5HN05"/>
<keyword evidence="5 8" id="KW-0862">Zinc</keyword>
<dbReference type="EMBL" id="BPVZ01000002">
    <property type="protein sequence ID" value="GKU87897.1"/>
    <property type="molecule type" value="Genomic_DNA"/>
</dbReference>
<evidence type="ECO:0000256" key="2">
    <source>
        <dbReference type="ARBA" id="ARBA00022478"/>
    </source>
</evidence>
<feature type="binding site" evidence="8">
    <location>
        <position position="7"/>
    </location>
    <ligand>
        <name>Zn(2+)</name>
        <dbReference type="ChEBI" id="CHEBI:29105"/>
        <label>1</label>
    </ligand>
</feature>
<feature type="domain" description="TFIIS-type" evidence="11">
    <location>
        <begin position="65"/>
        <end position="105"/>
    </location>
</feature>
<feature type="zinc finger region" description="C4-type" evidence="9">
    <location>
        <begin position="4"/>
        <end position="26"/>
    </location>
</feature>
<dbReference type="PROSITE" id="PS00466">
    <property type="entry name" value="ZF_TFIIS_1"/>
    <property type="match status" value="1"/>
</dbReference>
<name>A0AAV5HN05_9ROSI</name>
<dbReference type="GO" id="GO:0003899">
    <property type="term" value="F:DNA-directed RNA polymerase activity"/>
    <property type="evidence" value="ECO:0007669"/>
    <property type="project" value="InterPro"/>
</dbReference>
<dbReference type="SMART" id="SM00440">
    <property type="entry name" value="ZnF_C2C2"/>
    <property type="match status" value="1"/>
</dbReference>
<dbReference type="GO" id="GO:0008270">
    <property type="term" value="F:zinc ion binding"/>
    <property type="evidence" value="ECO:0007669"/>
    <property type="project" value="UniProtKB-KW"/>
</dbReference>
<dbReference type="SMART" id="SM00661">
    <property type="entry name" value="RPOL9"/>
    <property type="match status" value="1"/>
</dbReference>
<dbReference type="Pfam" id="PF01096">
    <property type="entry name" value="Zn_ribbon_TFIIS"/>
    <property type="match status" value="1"/>
</dbReference>
<sequence>MEFCPTCGTLLQYERATPSRFFCPACPYVCYLESNVKIKRRQHLVKKEIEPVFTKEEMKAGGAETDATCPFCGYGRALFKQMQIRSADEPASTIYECLKCEKIWRED</sequence>
<feature type="binding site" evidence="8">
    <location>
        <position position="26"/>
    </location>
    <ligand>
        <name>Zn(2+)</name>
        <dbReference type="ChEBI" id="CHEBI:29105"/>
        <label>1</label>
    </ligand>
</feature>
<dbReference type="Proteomes" id="UP001054252">
    <property type="component" value="Unassembled WGS sequence"/>
</dbReference>
<dbReference type="InterPro" id="IPR012164">
    <property type="entry name" value="Rpa12/Rpb9/Rpc10/TFS"/>
</dbReference>
<evidence type="ECO:0000256" key="9">
    <source>
        <dbReference type="PIRSR" id="PIRSR005586-2"/>
    </source>
</evidence>
<feature type="binding site" evidence="8">
    <location>
        <position position="97"/>
    </location>
    <ligand>
        <name>Zn(2+)</name>
        <dbReference type="ChEBI" id="CHEBI:29105"/>
        <label>2</label>
    </ligand>
</feature>
<feature type="binding site" evidence="8">
    <location>
        <position position="4"/>
    </location>
    <ligand>
        <name>Zn(2+)</name>
        <dbReference type="ChEBI" id="CHEBI:29105"/>
        <label>1</label>
    </ligand>
</feature>
<dbReference type="PANTHER" id="PTHR11239">
    <property type="entry name" value="DNA-DIRECTED RNA POLYMERASE"/>
    <property type="match status" value="1"/>
</dbReference>
<evidence type="ECO:0000256" key="6">
    <source>
        <dbReference type="ARBA" id="ARBA00023242"/>
    </source>
</evidence>
<evidence type="ECO:0000259" key="11">
    <source>
        <dbReference type="PROSITE" id="PS51133"/>
    </source>
</evidence>
<comment type="caution">
    <text evidence="12">The sequence shown here is derived from an EMBL/GenBank/DDBJ whole genome shotgun (WGS) entry which is preliminary data.</text>
</comment>
<comment type="similarity">
    <text evidence="7 10">Belongs to the archaeal rpoM/eukaryotic RPA12/RPB9/RPC11 RNA polymerase family.</text>
</comment>
<evidence type="ECO:0000313" key="12">
    <source>
        <dbReference type="EMBL" id="GKU87897.1"/>
    </source>
</evidence>
<keyword evidence="7 10" id="KW-0804">Transcription</keyword>
<gene>
    <name evidence="12" type="ORF">SLEP1_g2224</name>
</gene>
<evidence type="ECO:0000256" key="4">
    <source>
        <dbReference type="ARBA" id="ARBA00022771"/>
    </source>
</evidence>
<organism evidence="12 13">
    <name type="scientific">Rubroshorea leprosula</name>
    <dbReference type="NCBI Taxonomy" id="152421"/>
    <lineage>
        <taxon>Eukaryota</taxon>
        <taxon>Viridiplantae</taxon>
        <taxon>Streptophyta</taxon>
        <taxon>Embryophyta</taxon>
        <taxon>Tracheophyta</taxon>
        <taxon>Spermatophyta</taxon>
        <taxon>Magnoliopsida</taxon>
        <taxon>eudicotyledons</taxon>
        <taxon>Gunneridae</taxon>
        <taxon>Pentapetalae</taxon>
        <taxon>rosids</taxon>
        <taxon>malvids</taxon>
        <taxon>Malvales</taxon>
        <taxon>Dipterocarpaceae</taxon>
        <taxon>Rubroshorea</taxon>
    </lineage>
</organism>
<keyword evidence="3 8" id="KW-0479">Metal-binding</keyword>
<reference evidence="12 13" key="1">
    <citation type="journal article" date="2021" name="Commun. Biol.">
        <title>The genome of Shorea leprosula (Dipterocarpaceae) highlights the ecological relevance of drought in aseasonal tropical rainforests.</title>
        <authorList>
            <person name="Ng K.K.S."/>
            <person name="Kobayashi M.J."/>
            <person name="Fawcett J.A."/>
            <person name="Hatakeyama M."/>
            <person name="Paape T."/>
            <person name="Ng C.H."/>
            <person name="Ang C.C."/>
            <person name="Tnah L.H."/>
            <person name="Lee C.T."/>
            <person name="Nishiyama T."/>
            <person name="Sese J."/>
            <person name="O'Brien M.J."/>
            <person name="Copetti D."/>
            <person name="Mohd Noor M.I."/>
            <person name="Ong R.C."/>
            <person name="Putra M."/>
            <person name="Sireger I.Z."/>
            <person name="Indrioko S."/>
            <person name="Kosugi Y."/>
            <person name="Izuno A."/>
            <person name="Isagi Y."/>
            <person name="Lee S.L."/>
            <person name="Shimizu K.K."/>
        </authorList>
    </citation>
    <scope>NUCLEOTIDE SEQUENCE [LARGE SCALE GENOMIC DNA]</scope>
    <source>
        <strain evidence="12">214</strain>
    </source>
</reference>
<feature type="binding site" evidence="8">
    <location>
        <position position="69"/>
    </location>
    <ligand>
        <name>Zn(2+)</name>
        <dbReference type="ChEBI" id="CHEBI:29105"/>
        <label>2</label>
    </ligand>
</feature>
<feature type="binding site" evidence="8">
    <location>
        <position position="72"/>
    </location>
    <ligand>
        <name>Zn(2+)</name>
        <dbReference type="ChEBI" id="CHEBI:29105"/>
        <label>2</label>
    </ligand>
</feature>
<proteinExistence type="inferred from homology"/>
<keyword evidence="6 7" id="KW-0539">Nucleus</keyword>
<evidence type="ECO:0000256" key="1">
    <source>
        <dbReference type="ARBA" id="ARBA00004123"/>
    </source>
</evidence>
<dbReference type="GO" id="GO:0005666">
    <property type="term" value="C:RNA polymerase III complex"/>
    <property type="evidence" value="ECO:0007669"/>
    <property type="project" value="TreeGrafter"/>
</dbReference>
<dbReference type="CDD" id="cd10509">
    <property type="entry name" value="Zn-ribbon_RPC11"/>
    <property type="match status" value="1"/>
</dbReference>
<accession>A0AAV5HN05</accession>
<feature type="binding site" evidence="8">
    <location>
        <position position="23"/>
    </location>
    <ligand>
        <name>Zn(2+)</name>
        <dbReference type="ChEBI" id="CHEBI:29105"/>
        <label>1</label>
    </ligand>
</feature>
<dbReference type="InterPro" id="IPR001529">
    <property type="entry name" value="Zn_ribbon_RPB9"/>
</dbReference>
<keyword evidence="4 9" id="KW-0863">Zinc-finger</keyword>
<comment type="subcellular location">
    <subcellularLocation>
        <location evidence="1 7">Nucleus</location>
    </subcellularLocation>
</comment>
<keyword evidence="2 7" id="KW-0240">DNA-directed RNA polymerase</keyword>
<dbReference type="InterPro" id="IPR001222">
    <property type="entry name" value="Znf_TFIIS"/>
</dbReference>
<evidence type="ECO:0000256" key="7">
    <source>
        <dbReference type="PIRNR" id="PIRNR005586"/>
    </source>
</evidence>